<dbReference type="Gene3D" id="2.60.40.1600">
    <property type="entry name" value="Smr-associated-like"/>
    <property type="match status" value="1"/>
</dbReference>
<dbReference type="AlphaFoldDB" id="A0AAE3M4L6"/>
<dbReference type="SUPFAM" id="SSF158949">
    <property type="entry name" value="Smr-associated domain-like"/>
    <property type="match status" value="1"/>
</dbReference>
<dbReference type="Pfam" id="PF01713">
    <property type="entry name" value="Smr"/>
    <property type="match status" value="1"/>
</dbReference>
<evidence type="ECO:0000259" key="1">
    <source>
        <dbReference type="PROSITE" id="PS50828"/>
    </source>
</evidence>
<dbReference type="Pfam" id="PF09640">
    <property type="entry name" value="DUF2027"/>
    <property type="match status" value="1"/>
</dbReference>
<dbReference type="PROSITE" id="PS50828">
    <property type="entry name" value="SMR"/>
    <property type="match status" value="1"/>
</dbReference>
<dbReference type="InterPro" id="IPR036781">
    <property type="entry name" value="Smr_assoc-like_sf"/>
</dbReference>
<evidence type="ECO:0000313" key="3">
    <source>
        <dbReference type="Proteomes" id="UP001209229"/>
    </source>
</evidence>
<dbReference type="RefSeq" id="WP_301190604.1">
    <property type="nucleotide sequence ID" value="NZ_JAPDPJ010000023.1"/>
</dbReference>
<comment type="caution">
    <text evidence="2">The sequence shown here is derived from an EMBL/GenBank/DDBJ whole genome shotgun (WGS) entry which is preliminary data.</text>
</comment>
<feature type="domain" description="Smr" evidence="1">
    <location>
        <begin position="253"/>
        <end position="331"/>
    </location>
</feature>
<evidence type="ECO:0000313" key="2">
    <source>
        <dbReference type="EMBL" id="MCW3787039.1"/>
    </source>
</evidence>
<reference evidence="2" key="1">
    <citation type="submission" date="2022-10" db="EMBL/GenBank/DDBJ databases">
        <authorList>
            <person name="Yu W.X."/>
        </authorList>
    </citation>
    <scope>NUCLEOTIDE SEQUENCE</scope>
    <source>
        <strain evidence="2">AAT</strain>
    </source>
</reference>
<organism evidence="2 3">
    <name type="scientific">Plebeiibacterium sediminum</name>
    <dbReference type="NCBI Taxonomy" id="2992112"/>
    <lineage>
        <taxon>Bacteria</taxon>
        <taxon>Pseudomonadati</taxon>
        <taxon>Bacteroidota</taxon>
        <taxon>Bacteroidia</taxon>
        <taxon>Marinilabiliales</taxon>
        <taxon>Marinilabiliaceae</taxon>
        <taxon>Plebeiibacterium</taxon>
    </lineage>
</organism>
<proteinExistence type="predicted"/>
<sequence length="331" mass="38009">MAIGIGDRVRFLNEVGGGIVSRVEGGKMVFVLDDDGFEVPSLITEVVLVEKKVQDRQSDTVESDDFNEELIEESEEEGNPKILLACLRNATMPTNVTLYLINDSNFYLFYTIGLVVEDQVENQFSGSIEPNTKIELKDYNITQLDGAKYVVNVLMYRKCVPYKPKDSITYNLKFSGSKLLKDGSYVANEYFNEKAYLNYVLKGVLEEKLEDLTGKKFNSIVREKESVKKVVKPKRRDDDQVLEVDLHIHELLDDVRGLSNKEMLGYQIEKFHEIMEQNKKNKNKKIVFIHGVGNGVLKNELRKLLDRKYKWHSYQDASFKEYGFGATMVII</sequence>
<accession>A0AAE3M4L6</accession>
<dbReference type="InterPro" id="IPR002625">
    <property type="entry name" value="Smr_dom"/>
</dbReference>
<dbReference type="Gene3D" id="3.30.1370.110">
    <property type="match status" value="1"/>
</dbReference>
<name>A0AAE3M4L6_9BACT</name>
<dbReference type="InterPro" id="IPR018598">
    <property type="entry name" value="DUF2027"/>
</dbReference>
<dbReference type="EMBL" id="JAPDPJ010000023">
    <property type="protein sequence ID" value="MCW3787039.1"/>
    <property type="molecule type" value="Genomic_DNA"/>
</dbReference>
<dbReference type="InterPro" id="IPR036063">
    <property type="entry name" value="Smr_dom_sf"/>
</dbReference>
<gene>
    <name evidence="2" type="ORF">OM075_11205</name>
</gene>
<dbReference type="Proteomes" id="UP001209229">
    <property type="component" value="Unassembled WGS sequence"/>
</dbReference>
<protein>
    <submittedName>
        <fullName evidence="2">DUF2027 domain-containing protein</fullName>
    </submittedName>
</protein>
<keyword evidence="3" id="KW-1185">Reference proteome</keyword>